<evidence type="ECO:0000313" key="6">
    <source>
        <dbReference type="Proteomes" id="UP001318860"/>
    </source>
</evidence>
<evidence type="ECO:0000256" key="1">
    <source>
        <dbReference type="ARBA" id="ARBA00005485"/>
    </source>
</evidence>
<accession>A0ABR0WM08</accession>
<name>A0ABR0WM08_REHGL</name>
<dbReference type="InterPro" id="IPR008545">
    <property type="entry name" value="Web"/>
</dbReference>
<evidence type="ECO:0008006" key="7">
    <source>
        <dbReference type="Google" id="ProtNLM"/>
    </source>
</evidence>
<evidence type="ECO:0000256" key="3">
    <source>
        <dbReference type="SAM" id="Coils"/>
    </source>
</evidence>
<dbReference type="Pfam" id="PF05701">
    <property type="entry name" value="WEMBL"/>
    <property type="match status" value="1"/>
</dbReference>
<proteinExistence type="inferred from homology"/>
<keyword evidence="2 3" id="KW-0175">Coiled coil</keyword>
<reference evidence="5 6" key="1">
    <citation type="journal article" date="2021" name="Comput. Struct. Biotechnol. J.">
        <title>De novo genome assembly of the potent medicinal plant Rehmannia glutinosa using nanopore technology.</title>
        <authorList>
            <person name="Ma L."/>
            <person name="Dong C."/>
            <person name="Song C."/>
            <person name="Wang X."/>
            <person name="Zheng X."/>
            <person name="Niu Y."/>
            <person name="Chen S."/>
            <person name="Feng W."/>
        </authorList>
    </citation>
    <scope>NUCLEOTIDE SEQUENCE [LARGE SCALE GENOMIC DNA]</scope>
    <source>
        <strain evidence="5">DH-2019</strain>
    </source>
</reference>
<evidence type="ECO:0000313" key="5">
    <source>
        <dbReference type="EMBL" id="KAK6148583.1"/>
    </source>
</evidence>
<dbReference type="Proteomes" id="UP001318860">
    <property type="component" value="Unassembled WGS sequence"/>
</dbReference>
<dbReference type="EMBL" id="JABTTQ020000010">
    <property type="protein sequence ID" value="KAK6148583.1"/>
    <property type="molecule type" value="Genomic_DNA"/>
</dbReference>
<keyword evidence="6" id="KW-1185">Reference proteome</keyword>
<organism evidence="5 6">
    <name type="scientific">Rehmannia glutinosa</name>
    <name type="common">Chinese foxglove</name>
    <dbReference type="NCBI Taxonomy" id="99300"/>
    <lineage>
        <taxon>Eukaryota</taxon>
        <taxon>Viridiplantae</taxon>
        <taxon>Streptophyta</taxon>
        <taxon>Embryophyta</taxon>
        <taxon>Tracheophyta</taxon>
        <taxon>Spermatophyta</taxon>
        <taxon>Magnoliopsida</taxon>
        <taxon>eudicotyledons</taxon>
        <taxon>Gunneridae</taxon>
        <taxon>Pentapetalae</taxon>
        <taxon>asterids</taxon>
        <taxon>lamiids</taxon>
        <taxon>Lamiales</taxon>
        <taxon>Orobanchaceae</taxon>
        <taxon>Rehmannieae</taxon>
        <taxon>Rehmannia</taxon>
    </lineage>
</organism>
<feature type="coiled-coil region" evidence="3">
    <location>
        <begin position="164"/>
        <end position="342"/>
    </location>
</feature>
<comment type="caution">
    <text evidence="5">The sequence shown here is derived from an EMBL/GenBank/DDBJ whole genome shotgun (WGS) entry which is preliminary data.</text>
</comment>
<feature type="region of interest" description="Disordered" evidence="4">
    <location>
        <begin position="17"/>
        <end position="39"/>
    </location>
</feature>
<evidence type="ECO:0000256" key="2">
    <source>
        <dbReference type="ARBA" id="ARBA00023054"/>
    </source>
</evidence>
<protein>
    <recommendedName>
        <fullName evidence="7">WEB family protein</fullName>
    </recommendedName>
</protein>
<dbReference type="PANTHER" id="PTHR32054">
    <property type="entry name" value="HEAVY CHAIN, PUTATIVE, EXPRESSED-RELATED-RELATED"/>
    <property type="match status" value="1"/>
</dbReference>
<dbReference type="PANTHER" id="PTHR32054:SF17">
    <property type="entry name" value="EXPRESSED PROTEIN"/>
    <property type="match status" value="1"/>
</dbReference>
<feature type="compositionally biased region" description="Basic and acidic residues" evidence="4">
    <location>
        <begin position="23"/>
        <end position="39"/>
    </location>
</feature>
<gene>
    <name evidence="5" type="ORF">DH2020_019495</name>
</gene>
<sequence length="555" mass="63546">MGEIDTKPIESVQTALSFFGQRNEQRKNSPTKDEEVEKSREIEILEKDLANTKLQLEAKDSAYKQALLKIDHHHKTSDQLTTLLRNSDLQKQFYINESREASLRINELESTAERMTNQLFESATAQEQLSRVTNELASTKGLLLNMETEIALLREAKKESLSKAREIEIALSEERIKNEELLRNVFETNESITRLRTKIDEIEREKADTQAATEAELQFATKVASEAQDQVENLIIQLHNKQDLENQLMEKSAYIDKLLLELKQANEHRLSSEKIASELKEEIESNEKKISDREAYISLLETEINQLRIENDSAKTEARRLNELAEKMKTELESTKEKENDAYVEIALLKFELHKGRSKLAAAEAAETRAQGEKSALYNALQQMGLEAEETKTEIRALKMKSSDESNRNDDFSKIDYKAGEICADVTNKFESCEEMERLRKELGFAMSKIGELRTRAEQAISRAEAAEKAKGVLEEQMRRRKEKKERRKAALVALREESVSRDFGSDESVKNESFGKSYQPLGKVLASPCPLTHGGAGWDVYYFHPNPHTYRMPF</sequence>
<comment type="similarity">
    <text evidence="1">Belongs to the WEB family.</text>
</comment>
<evidence type="ECO:0000256" key="4">
    <source>
        <dbReference type="SAM" id="MobiDB-lite"/>
    </source>
</evidence>
<feature type="coiled-coil region" evidence="3">
    <location>
        <begin position="436"/>
        <end position="487"/>
    </location>
</feature>